<evidence type="ECO:0000313" key="1">
    <source>
        <dbReference type="EMBL" id="WKN39232.1"/>
    </source>
</evidence>
<protein>
    <submittedName>
        <fullName evidence="1">Alkaline phosphatase family protein</fullName>
    </submittedName>
</protein>
<reference evidence="1" key="1">
    <citation type="journal article" date="2023" name="Comput. Struct. Biotechnol. J.">
        <title>Discovery of a novel marine Bacteroidetes with a rich repertoire of carbohydrate-active enzymes.</title>
        <authorList>
            <person name="Chen B."/>
            <person name="Liu G."/>
            <person name="Chen Q."/>
            <person name="Wang H."/>
            <person name="Liu L."/>
            <person name="Tang K."/>
        </authorList>
    </citation>
    <scope>NUCLEOTIDE SEQUENCE</scope>
    <source>
        <strain evidence="1">TK19036</strain>
    </source>
</reference>
<dbReference type="AlphaFoldDB" id="A0AA49GQS0"/>
<gene>
    <name evidence="1" type="ORF">K4G66_11065</name>
</gene>
<reference evidence="1" key="2">
    <citation type="journal article" date="2024" name="Antonie Van Leeuwenhoek">
        <title>Roseihalotalea indica gen. nov., sp. nov., a halophilic Bacteroidetes from mesopelagic Southwest Indian Ocean with higher carbohydrate metabolic potential.</title>
        <authorList>
            <person name="Chen B."/>
            <person name="Zhang M."/>
            <person name="Lin D."/>
            <person name="Ye J."/>
            <person name="Tang K."/>
        </authorList>
    </citation>
    <scope>NUCLEOTIDE SEQUENCE</scope>
    <source>
        <strain evidence="1">TK19036</strain>
    </source>
</reference>
<dbReference type="PANTHER" id="PTHR10151">
    <property type="entry name" value="ECTONUCLEOTIDE PYROPHOSPHATASE/PHOSPHODIESTERASE"/>
    <property type="match status" value="1"/>
</dbReference>
<dbReference type="SUPFAM" id="SSF53649">
    <property type="entry name" value="Alkaline phosphatase-like"/>
    <property type="match status" value="1"/>
</dbReference>
<dbReference type="Pfam" id="PF01663">
    <property type="entry name" value="Phosphodiest"/>
    <property type="match status" value="1"/>
</dbReference>
<dbReference type="Gene3D" id="3.40.720.10">
    <property type="entry name" value="Alkaline Phosphatase, subunit A"/>
    <property type="match status" value="2"/>
</dbReference>
<sequence>MNHLRQLLIITSYWLISLVPFPSFGQETDTKTLIVIFDGLRADYITPELMPNLYTLSQGGSVSKQHHSVFPTVTRVNSPSIFTGTYPHTHGILGNTIYVPDIKTARIINTSDAQELIQLAEETQDSLLTTVSLGELLHQQGKSMMVFSSGSTGQAYLQNHKVLDGAIVNPDMVLPASFKAELYQTIGEPKNTGNSDGGKHAWIVDAFCEYILERDSAEVATLWFSDPDATAHAHGMGAPETKQALQVVDEQFGRVLSAIKEKGLADAFNIIITTDHGFVTHQGEQSLTDFLIDTGLKASELSTDVIVAGGAVVVKDHNPQKIEQIVSSLQAEEWVGAIFTKAKGENSSEGWVSGTLSFASIFWDHPQRAADILVDVNWSRQTNAEGYAGASLARGVAGHGSSSPYEIHIPLIMAGPAFKERVEGELPSSNIDIAPTILHLQNMDIPASIEGRVLHEYLQESSPDLSEKAATQTATANVQYPWGVYELTLHRSVVAGKMYLDFTEVKREYHEK</sequence>
<dbReference type="EMBL" id="CP120682">
    <property type="protein sequence ID" value="WKN39232.1"/>
    <property type="molecule type" value="Genomic_DNA"/>
</dbReference>
<dbReference type="PANTHER" id="PTHR10151:SF120">
    <property type="entry name" value="BIS(5'-ADENOSYL)-TRIPHOSPHATASE"/>
    <property type="match status" value="1"/>
</dbReference>
<accession>A0AA49GQS0</accession>
<name>A0AA49GQS0_9BACT</name>
<proteinExistence type="predicted"/>
<organism evidence="1">
    <name type="scientific">Roseihalotalea indica</name>
    <dbReference type="NCBI Taxonomy" id="2867963"/>
    <lineage>
        <taxon>Bacteria</taxon>
        <taxon>Pseudomonadati</taxon>
        <taxon>Bacteroidota</taxon>
        <taxon>Cytophagia</taxon>
        <taxon>Cytophagales</taxon>
        <taxon>Catalimonadaceae</taxon>
        <taxon>Roseihalotalea</taxon>
    </lineage>
</organism>
<dbReference type="InterPro" id="IPR017850">
    <property type="entry name" value="Alkaline_phosphatase_core_sf"/>
</dbReference>
<dbReference type="GO" id="GO:0016787">
    <property type="term" value="F:hydrolase activity"/>
    <property type="evidence" value="ECO:0007669"/>
    <property type="project" value="UniProtKB-ARBA"/>
</dbReference>
<dbReference type="InterPro" id="IPR002591">
    <property type="entry name" value="Phosphodiest/P_Trfase"/>
</dbReference>